<dbReference type="SUPFAM" id="SSF103481">
    <property type="entry name" value="Multidrug resistance efflux transporter EmrE"/>
    <property type="match status" value="1"/>
</dbReference>
<reference evidence="8" key="1">
    <citation type="submission" date="2021-01" db="EMBL/GenBank/DDBJ databases">
        <authorList>
            <person name="Corre E."/>
            <person name="Pelletier E."/>
            <person name="Niang G."/>
            <person name="Scheremetjew M."/>
            <person name="Finn R."/>
            <person name="Kale V."/>
            <person name="Holt S."/>
            <person name="Cochrane G."/>
            <person name="Meng A."/>
            <person name="Brown T."/>
            <person name="Cohen L."/>
        </authorList>
    </citation>
    <scope>NUCLEOTIDE SEQUENCE</scope>
    <source>
        <strain evidence="8">CCMP644</strain>
    </source>
</reference>
<evidence type="ECO:0000256" key="4">
    <source>
        <dbReference type="ARBA" id="ARBA00022989"/>
    </source>
</evidence>
<dbReference type="GO" id="GO:0055085">
    <property type="term" value="P:transmembrane transport"/>
    <property type="evidence" value="ECO:0007669"/>
    <property type="project" value="InterPro"/>
</dbReference>
<feature type="signal peptide" evidence="7">
    <location>
        <begin position="1"/>
        <end position="19"/>
    </location>
</feature>
<evidence type="ECO:0008006" key="9">
    <source>
        <dbReference type="Google" id="ProtNLM"/>
    </source>
</evidence>
<dbReference type="GO" id="GO:0016020">
    <property type="term" value="C:membrane"/>
    <property type="evidence" value="ECO:0007669"/>
    <property type="project" value="UniProtKB-SubCell"/>
</dbReference>
<comment type="subcellular location">
    <subcellularLocation>
        <location evidence="1">Membrane</location>
        <topology evidence="1">Multi-pass membrane protein</topology>
    </subcellularLocation>
</comment>
<dbReference type="AlphaFoldDB" id="A0A6U4PJN9"/>
<evidence type="ECO:0000256" key="2">
    <source>
        <dbReference type="ARBA" id="ARBA00022448"/>
    </source>
</evidence>
<evidence type="ECO:0000256" key="1">
    <source>
        <dbReference type="ARBA" id="ARBA00004141"/>
    </source>
</evidence>
<feature type="chain" id="PRO_5030160391" description="EamA domain-containing protein" evidence="7">
    <location>
        <begin position="20"/>
        <end position="431"/>
    </location>
</feature>
<evidence type="ECO:0000256" key="7">
    <source>
        <dbReference type="SAM" id="SignalP"/>
    </source>
</evidence>
<evidence type="ECO:0000256" key="3">
    <source>
        <dbReference type="ARBA" id="ARBA00022692"/>
    </source>
</evidence>
<sequence>MGGMTGGQYLLAFAMLVTGSINTISTKLADVQCVPTKISLDSPSHVNCDIVHTNSTSAGVCPAGCTTFNHPFFQAAGMFIGELLCIIAFRATLLCAASKARDTSLVDESSEYSEEAGLEEGFPPYIFALPALCDMVATSMMYLGLTMTYASVFQMLRGSVVVFTGLLSIIMLGKKLWMCHMVGMFLVTAGAFVVGLSSVLGHDGGSAGAAKPSHPVLGNIFVVCAQVVVSTQMVVEEKFLSRYRVSALQAVGWEGLWGLLFLSIALTGMYFSQVGPDICDGHACIENAVEAVLQVQTSPVLMAAVLGNVGSIAFFNYFGISVTQTMSATHRMVLDSLRTMVIWAFSLVVGWQDFAPLQVVGFAILFLGTLIYNELLIIPGVGGGEAGNNLIETLVEDDEVDGLLGGQSRWQQSERPQVNVRGGRSYDGTIN</sequence>
<accession>A0A6U4PJN9</accession>
<name>A0A6U4PJN9_HEMAN</name>
<organism evidence="8">
    <name type="scientific">Hemiselmis andersenii</name>
    <name type="common">Cryptophyte alga</name>
    <dbReference type="NCBI Taxonomy" id="464988"/>
    <lineage>
        <taxon>Eukaryota</taxon>
        <taxon>Cryptophyceae</taxon>
        <taxon>Cryptomonadales</taxon>
        <taxon>Hemiselmidaceae</taxon>
        <taxon>Hemiselmis</taxon>
    </lineage>
</organism>
<keyword evidence="5 6" id="KW-0472">Membrane</keyword>
<keyword evidence="7" id="KW-0732">Signal</keyword>
<feature type="transmembrane region" description="Helical" evidence="6">
    <location>
        <begin position="177"/>
        <end position="196"/>
    </location>
</feature>
<dbReference type="InterPro" id="IPR037185">
    <property type="entry name" value="EmrE-like"/>
</dbReference>
<dbReference type="EMBL" id="HBFX01039622">
    <property type="protein sequence ID" value="CAD8972831.1"/>
    <property type="molecule type" value="Transcribed_RNA"/>
</dbReference>
<keyword evidence="3 6" id="KW-0812">Transmembrane</keyword>
<evidence type="ECO:0000256" key="6">
    <source>
        <dbReference type="SAM" id="Phobius"/>
    </source>
</evidence>
<proteinExistence type="predicted"/>
<evidence type="ECO:0000313" key="8">
    <source>
        <dbReference type="EMBL" id="CAD8972831.1"/>
    </source>
</evidence>
<keyword evidence="2" id="KW-0813">Transport</keyword>
<keyword evidence="4 6" id="KW-1133">Transmembrane helix</keyword>
<dbReference type="Pfam" id="PF08449">
    <property type="entry name" value="UAA"/>
    <property type="match status" value="1"/>
</dbReference>
<dbReference type="PANTHER" id="PTHR13146">
    <property type="match status" value="1"/>
</dbReference>
<feature type="transmembrane region" description="Helical" evidence="6">
    <location>
        <begin position="151"/>
        <end position="170"/>
    </location>
</feature>
<gene>
    <name evidence="8" type="ORF">HAND00432_LOCUS23832</name>
</gene>
<feature type="transmembrane region" description="Helical" evidence="6">
    <location>
        <begin position="300"/>
        <end position="320"/>
    </location>
</feature>
<dbReference type="InterPro" id="IPR013657">
    <property type="entry name" value="SCL35B1-4/HUT1"/>
</dbReference>
<feature type="transmembrane region" description="Helical" evidence="6">
    <location>
        <begin position="72"/>
        <end position="93"/>
    </location>
</feature>
<evidence type="ECO:0000256" key="5">
    <source>
        <dbReference type="ARBA" id="ARBA00023136"/>
    </source>
</evidence>
<protein>
    <recommendedName>
        <fullName evidence="9">EamA domain-containing protein</fullName>
    </recommendedName>
</protein>
<feature type="transmembrane region" description="Helical" evidence="6">
    <location>
        <begin position="247"/>
        <end position="271"/>
    </location>
</feature>
<dbReference type="PANTHER" id="PTHR13146:SF0">
    <property type="entry name" value="SOLUTE CARRIER FAMILY 35 MEMBER F6"/>
    <property type="match status" value="1"/>
</dbReference>